<accession>W9WK21</accession>
<feature type="transmembrane region" description="Helical" evidence="6">
    <location>
        <begin position="260"/>
        <end position="283"/>
    </location>
</feature>
<evidence type="ECO:0000256" key="4">
    <source>
        <dbReference type="ARBA" id="ARBA00022989"/>
    </source>
</evidence>
<dbReference type="EMBL" id="AMGX01000013">
    <property type="protein sequence ID" value="EXJ68492.1"/>
    <property type="molecule type" value="Genomic_DNA"/>
</dbReference>
<dbReference type="Proteomes" id="UP000019471">
    <property type="component" value="Unassembled WGS sequence"/>
</dbReference>
<reference evidence="7 8" key="1">
    <citation type="submission" date="2013-03" db="EMBL/GenBank/DDBJ databases">
        <title>The Genome Sequence of Cladophialophora psammophila CBS 110553.</title>
        <authorList>
            <consortium name="The Broad Institute Genomics Platform"/>
            <person name="Cuomo C."/>
            <person name="de Hoog S."/>
            <person name="Gorbushina A."/>
            <person name="Walker B."/>
            <person name="Young S.K."/>
            <person name="Zeng Q."/>
            <person name="Gargeya S."/>
            <person name="Fitzgerald M."/>
            <person name="Haas B."/>
            <person name="Abouelleil A."/>
            <person name="Allen A.W."/>
            <person name="Alvarado L."/>
            <person name="Arachchi H.M."/>
            <person name="Berlin A.M."/>
            <person name="Chapman S.B."/>
            <person name="Gainer-Dewar J."/>
            <person name="Goldberg J."/>
            <person name="Griggs A."/>
            <person name="Gujja S."/>
            <person name="Hansen M."/>
            <person name="Howarth C."/>
            <person name="Imamovic A."/>
            <person name="Ireland A."/>
            <person name="Larimer J."/>
            <person name="McCowan C."/>
            <person name="Murphy C."/>
            <person name="Pearson M."/>
            <person name="Poon T.W."/>
            <person name="Priest M."/>
            <person name="Roberts A."/>
            <person name="Saif S."/>
            <person name="Shea T."/>
            <person name="Sisk P."/>
            <person name="Sykes S."/>
            <person name="Wortman J."/>
            <person name="Nusbaum C."/>
            <person name="Birren B."/>
        </authorList>
    </citation>
    <scope>NUCLEOTIDE SEQUENCE [LARGE SCALE GENOMIC DNA]</scope>
    <source>
        <strain evidence="7 8">CBS 110553</strain>
    </source>
</reference>
<evidence type="ECO:0000256" key="2">
    <source>
        <dbReference type="ARBA" id="ARBA00022448"/>
    </source>
</evidence>
<evidence type="ECO:0000313" key="7">
    <source>
        <dbReference type="EMBL" id="EXJ68492.1"/>
    </source>
</evidence>
<comment type="subcellular location">
    <subcellularLocation>
        <location evidence="1">Membrane</location>
        <topology evidence="1">Multi-pass membrane protein</topology>
    </subcellularLocation>
</comment>
<keyword evidence="5 6" id="KW-0472">Membrane</keyword>
<keyword evidence="8" id="KW-1185">Reference proteome</keyword>
<dbReference type="AlphaFoldDB" id="W9WK21"/>
<dbReference type="GO" id="GO:0016020">
    <property type="term" value="C:membrane"/>
    <property type="evidence" value="ECO:0007669"/>
    <property type="project" value="UniProtKB-SubCell"/>
</dbReference>
<gene>
    <name evidence="7" type="ORF">A1O5_08285</name>
</gene>
<feature type="transmembrane region" description="Helical" evidence="6">
    <location>
        <begin position="404"/>
        <end position="423"/>
    </location>
</feature>
<evidence type="ECO:0000256" key="1">
    <source>
        <dbReference type="ARBA" id="ARBA00004141"/>
    </source>
</evidence>
<dbReference type="RefSeq" id="XP_007747058.1">
    <property type="nucleotide sequence ID" value="XM_007748868.1"/>
</dbReference>
<dbReference type="PANTHER" id="PTHR45649:SF5">
    <property type="entry name" value="GABA TRANSPORTER (EUROFUNG)-RELATED"/>
    <property type="match status" value="1"/>
</dbReference>
<feature type="transmembrane region" description="Helical" evidence="6">
    <location>
        <begin position="190"/>
        <end position="211"/>
    </location>
</feature>
<feature type="transmembrane region" description="Helical" evidence="6">
    <location>
        <begin position="231"/>
        <end position="253"/>
    </location>
</feature>
<sequence length="478" mass="51322">MLAACVSLMATWEAFCSTMAAGLLSGGPVSLVYGFILAFAGTIATALSLSEAASMIPSAGGQYHYVAELSPPSIARPLSWAAGWLTMFGWQSVAASAPFLAGTMIQGLIVLNNPTYIYKRWHGTLLYWAVLLLALVFNVLGIRILPHVENASMVLHVVLFFILLIAIVALSPTKNSASFVFTDFENETGWTSNGVTWCIGMLSSSYVLVGYDAATHLSEEMSNPAVGVPRAMIGSLLLNGILGFSFLLAVLFCMGDIASAIGTATGFPIIQIFYTVTGSLGAASAMTTAVILMASLATIPLVASAARTLWALARDSAFPFSRWLSHVDEKRGIPTRAIWVTTLFLMLLGLLNIAATTAFNAILSLAVVGLYLSYLLPVVVILWRRIKKPKSLRWGPFELGRWGIMLNIVSIIYTVFCCVFLGFPPYQPVTAQNFNYASVVLGGVLALSAAYWFIRGRKGYTGPAIEILGRTVSNISHV</sequence>
<proteinExistence type="predicted"/>
<protein>
    <recommendedName>
        <fullName evidence="9">Amino acid permease</fullName>
    </recommendedName>
</protein>
<feature type="transmembrane region" description="Helical" evidence="6">
    <location>
        <begin position="151"/>
        <end position="170"/>
    </location>
</feature>
<evidence type="ECO:0000256" key="6">
    <source>
        <dbReference type="SAM" id="Phobius"/>
    </source>
</evidence>
<dbReference type="OrthoDB" id="3257095at2759"/>
<dbReference type="Gene3D" id="1.20.1740.10">
    <property type="entry name" value="Amino acid/polyamine transporter I"/>
    <property type="match status" value="1"/>
</dbReference>
<keyword evidence="4 6" id="KW-1133">Transmembrane helix</keyword>
<feature type="transmembrane region" description="Helical" evidence="6">
    <location>
        <begin position="125"/>
        <end position="145"/>
    </location>
</feature>
<feature type="transmembrane region" description="Helical" evidence="6">
    <location>
        <begin position="435"/>
        <end position="454"/>
    </location>
</feature>
<dbReference type="eggNOG" id="KOG1289">
    <property type="taxonomic scope" value="Eukaryota"/>
</dbReference>
<feature type="transmembrane region" description="Helical" evidence="6">
    <location>
        <begin position="289"/>
        <end position="312"/>
    </location>
</feature>
<dbReference type="InterPro" id="IPR002293">
    <property type="entry name" value="AA/rel_permease1"/>
</dbReference>
<feature type="transmembrane region" description="Helical" evidence="6">
    <location>
        <begin position="333"/>
        <end position="355"/>
    </location>
</feature>
<dbReference type="STRING" id="1182543.W9WK21"/>
<dbReference type="GO" id="GO:0022857">
    <property type="term" value="F:transmembrane transporter activity"/>
    <property type="evidence" value="ECO:0007669"/>
    <property type="project" value="InterPro"/>
</dbReference>
<evidence type="ECO:0000313" key="8">
    <source>
        <dbReference type="Proteomes" id="UP000019471"/>
    </source>
</evidence>
<keyword evidence="2" id="KW-0813">Transport</keyword>
<feature type="transmembrane region" description="Helical" evidence="6">
    <location>
        <begin position="30"/>
        <end position="49"/>
    </location>
</feature>
<dbReference type="Pfam" id="PF13520">
    <property type="entry name" value="AA_permease_2"/>
    <property type="match status" value="1"/>
</dbReference>
<dbReference type="GeneID" id="19192985"/>
<keyword evidence="3 6" id="KW-0812">Transmembrane</keyword>
<name>W9WK21_9EURO</name>
<dbReference type="PANTHER" id="PTHR45649">
    <property type="entry name" value="AMINO-ACID PERMEASE BAT1"/>
    <property type="match status" value="1"/>
</dbReference>
<comment type="caution">
    <text evidence="7">The sequence shown here is derived from an EMBL/GenBank/DDBJ whole genome shotgun (WGS) entry which is preliminary data.</text>
</comment>
<evidence type="ECO:0000256" key="3">
    <source>
        <dbReference type="ARBA" id="ARBA00022692"/>
    </source>
</evidence>
<dbReference type="HOGENOM" id="CLU_004495_6_2_1"/>
<dbReference type="PIRSF" id="PIRSF006060">
    <property type="entry name" value="AA_transporter"/>
    <property type="match status" value="1"/>
</dbReference>
<evidence type="ECO:0008006" key="9">
    <source>
        <dbReference type="Google" id="ProtNLM"/>
    </source>
</evidence>
<feature type="transmembrane region" description="Helical" evidence="6">
    <location>
        <begin position="361"/>
        <end position="383"/>
    </location>
</feature>
<evidence type="ECO:0000256" key="5">
    <source>
        <dbReference type="ARBA" id="ARBA00023136"/>
    </source>
</evidence>
<organism evidence="7 8">
    <name type="scientific">Cladophialophora psammophila CBS 110553</name>
    <dbReference type="NCBI Taxonomy" id="1182543"/>
    <lineage>
        <taxon>Eukaryota</taxon>
        <taxon>Fungi</taxon>
        <taxon>Dikarya</taxon>
        <taxon>Ascomycota</taxon>
        <taxon>Pezizomycotina</taxon>
        <taxon>Eurotiomycetes</taxon>
        <taxon>Chaetothyriomycetidae</taxon>
        <taxon>Chaetothyriales</taxon>
        <taxon>Herpotrichiellaceae</taxon>
        <taxon>Cladophialophora</taxon>
    </lineage>
</organism>